<reference evidence="3" key="1">
    <citation type="submission" date="2020-05" db="EMBL/GenBank/DDBJ databases">
        <authorList>
            <person name="Chiriac C."/>
            <person name="Salcher M."/>
            <person name="Ghai R."/>
            <person name="Kavagutti S V."/>
        </authorList>
    </citation>
    <scope>NUCLEOTIDE SEQUENCE</scope>
</reference>
<evidence type="ECO:0000259" key="2">
    <source>
        <dbReference type="Pfam" id="PF18909"/>
    </source>
</evidence>
<gene>
    <name evidence="3" type="ORF">UFOVP995_19</name>
</gene>
<feature type="compositionally biased region" description="Basic and acidic residues" evidence="1">
    <location>
        <begin position="13"/>
        <end position="31"/>
    </location>
</feature>
<accession>A0A6J5Q4R5</accession>
<dbReference type="Pfam" id="PF18909">
    <property type="entry name" value="dGTP_diPhyd_N"/>
    <property type="match status" value="1"/>
</dbReference>
<protein>
    <recommendedName>
        <fullName evidence="2">dATP/dGTP diphosphohydrolase N-terminal domain-containing protein</fullName>
    </recommendedName>
</protein>
<sequence>MSDHQIAGISLKDSGKRQEWNTGSRRDTREGKGRFDLLPWEIIEADARYMELGAKKYGDRNWEKGQPLSRYLDSGLRHLTKYMIGHRDEPHLQACRWNLAAYQWTLNRIRENTLPMELNDTGEVILPGLVPME</sequence>
<organism evidence="3">
    <name type="scientific">uncultured Caudovirales phage</name>
    <dbReference type="NCBI Taxonomy" id="2100421"/>
    <lineage>
        <taxon>Viruses</taxon>
        <taxon>Duplodnaviria</taxon>
        <taxon>Heunggongvirae</taxon>
        <taxon>Uroviricota</taxon>
        <taxon>Caudoviricetes</taxon>
        <taxon>Peduoviridae</taxon>
        <taxon>Maltschvirus</taxon>
        <taxon>Maltschvirus maltsch</taxon>
    </lineage>
</organism>
<name>A0A6J5Q4R5_9CAUD</name>
<evidence type="ECO:0000256" key="1">
    <source>
        <dbReference type="SAM" id="MobiDB-lite"/>
    </source>
</evidence>
<dbReference type="InterPro" id="IPR044038">
    <property type="entry name" value="dATP/dGTP_diPOhydrolase_N"/>
</dbReference>
<evidence type="ECO:0000313" key="3">
    <source>
        <dbReference type="EMBL" id="CAB4176335.1"/>
    </source>
</evidence>
<feature type="region of interest" description="Disordered" evidence="1">
    <location>
        <begin position="1"/>
        <end position="31"/>
    </location>
</feature>
<feature type="domain" description="dATP/dGTP diphosphohydrolase N-terminal" evidence="2">
    <location>
        <begin position="26"/>
        <end position="107"/>
    </location>
</feature>
<proteinExistence type="predicted"/>
<dbReference type="EMBL" id="LR796934">
    <property type="protein sequence ID" value="CAB4176335.1"/>
    <property type="molecule type" value="Genomic_DNA"/>
</dbReference>